<name>A0A0F9II59_9ZZZZ</name>
<evidence type="ECO:0000313" key="3">
    <source>
        <dbReference type="EMBL" id="KKL86982.1"/>
    </source>
</evidence>
<feature type="transmembrane region" description="Helical" evidence="2">
    <location>
        <begin position="26"/>
        <end position="48"/>
    </location>
</feature>
<keyword evidence="2" id="KW-1133">Transmembrane helix</keyword>
<feature type="compositionally biased region" description="Basic and acidic residues" evidence="1">
    <location>
        <begin position="266"/>
        <end position="282"/>
    </location>
</feature>
<evidence type="ECO:0000256" key="2">
    <source>
        <dbReference type="SAM" id="Phobius"/>
    </source>
</evidence>
<keyword evidence="2" id="KW-0472">Membrane</keyword>
<evidence type="ECO:0000256" key="1">
    <source>
        <dbReference type="SAM" id="MobiDB-lite"/>
    </source>
</evidence>
<protein>
    <submittedName>
        <fullName evidence="3">Uncharacterized protein</fullName>
    </submittedName>
</protein>
<gene>
    <name evidence="3" type="ORF">LCGC14_1939290</name>
</gene>
<keyword evidence="2" id="KW-0812">Transmembrane</keyword>
<comment type="caution">
    <text evidence="3">The sequence shown here is derived from an EMBL/GenBank/DDBJ whole genome shotgun (WGS) entry which is preliminary data.</text>
</comment>
<proteinExistence type="predicted"/>
<feature type="region of interest" description="Disordered" evidence="1">
    <location>
        <begin position="254"/>
        <end position="282"/>
    </location>
</feature>
<sequence length="282" mass="31507">MARRYRRLGRPEIEGVILMRISRKRWAVEFLIAAVVIAAGLFALHRWVSKGLMMRKFLKNPAVSLTRSEFRYISKYLRESPATEIRSAGEEDRIVKAAIERTRAGRGATMLAYVARRWRTDGLFPNLPRMAGEAIRPGVANADDILIAVLADGSPTMLDGSLDVDRLFLRGDSLLVLAGLLMLRTHTLAAHKGACLQMLAREDLAPGCKLRLLELVAQEKAEAEWFGAALPLLRSLRRTDDEQLRGSAERMLARMSHRVSTSSGGNDEKKQEREGARDHVPP</sequence>
<accession>A0A0F9II59</accession>
<reference evidence="3" key="1">
    <citation type="journal article" date="2015" name="Nature">
        <title>Complex archaea that bridge the gap between prokaryotes and eukaryotes.</title>
        <authorList>
            <person name="Spang A."/>
            <person name="Saw J.H."/>
            <person name="Jorgensen S.L."/>
            <person name="Zaremba-Niedzwiedzka K."/>
            <person name="Martijn J."/>
            <person name="Lind A.E."/>
            <person name="van Eijk R."/>
            <person name="Schleper C."/>
            <person name="Guy L."/>
            <person name="Ettema T.J."/>
        </authorList>
    </citation>
    <scope>NUCLEOTIDE SEQUENCE</scope>
</reference>
<dbReference type="AlphaFoldDB" id="A0A0F9II59"/>
<organism evidence="3">
    <name type="scientific">marine sediment metagenome</name>
    <dbReference type="NCBI Taxonomy" id="412755"/>
    <lineage>
        <taxon>unclassified sequences</taxon>
        <taxon>metagenomes</taxon>
        <taxon>ecological metagenomes</taxon>
    </lineage>
</organism>
<dbReference type="EMBL" id="LAZR01020960">
    <property type="protein sequence ID" value="KKL86982.1"/>
    <property type="molecule type" value="Genomic_DNA"/>
</dbReference>